<reference evidence="9 10" key="1">
    <citation type="submission" date="2018-03" db="EMBL/GenBank/DDBJ databases">
        <authorList>
            <person name="Keele B.F."/>
        </authorList>
    </citation>
    <scope>NUCLEOTIDE SEQUENCE [LARGE SCALE GENOMIC DNA]</scope>
    <source>
        <strain evidence="9 10">D20</strain>
    </source>
</reference>
<feature type="transmembrane region" description="Helical" evidence="5">
    <location>
        <begin position="264"/>
        <end position="281"/>
    </location>
</feature>
<comment type="caution">
    <text evidence="9">The sequence shown here is derived from an EMBL/GenBank/DDBJ whole genome shotgun (WGS) entry which is preliminary data.</text>
</comment>
<dbReference type="AlphaFoldDB" id="A0A2T4IFC6"/>
<dbReference type="InterPro" id="IPR056738">
    <property type="entry name" value="NfeD1b_N"/>
</dbReference>
<keyword evidence="4 5" id="KW-0472">Membrane</keyword>
<dbReference type="InterPro" id="IPR056739">
    <property type="entry name" value="NfeD_membrane"/>
</dbReference>
<proteinExistence type="predicted"/>
<keyword evidence="10" id="KW-1185">Reference proteome</keyword>
<evidence type="ECO:0000313" key="9">
    <source>
        <dbReference type="EMBL" id="PTD96489.1"/>
    </source>
</evidence>
<evidence type="ECO:0000256" key="1">
    <source>
        <dbReference type="ARBA" id="ARBA00004141"/>
    </source>
</evidence>
<dbReference type="InterPro" id="IPR029045">
    <property type="entry name" value="ClpP/crotonase-like_dom_sf"/>
</dbReference>
<evidence type="ECO:0000256" key="4">
    <source>
        <dbReference type="ARBA" id="ARBA00023136"/>
    </source>
</evidence>
<dbReference type="Pfam" id="PF24961">
    <property type="entry name" value="NfeD_membrane"/>
    <property type="match status" value="1"/>
</dbReference>
<keyword evidence="3 5" id="KW-1133">Transmembrane helix</keyword>
<dbReference type="InterPro" id="IPR002810">
    <property type="entry name" value="NfeD-like_C"/>
</dbReference>
<name>A0A2T4IFC6_9RHOO</name>
<accession>A0A2T4IFC6</accession>
<feature type="transmembrane region" description="Helical" evidence="5">
    <location>
        <begin position="237"/>
        <end position="257"/>
    </location>
</feature>
<dbReference type="Proteomes" id="UP000241193">
    <property type="component" value="Unassembled WGS sequence"/>
</dbReference>
<dbReference type="CDD" id="cd07021">
    <property type="entry name" value="Clp_protease_NfeD_like"/>
    <property type="match status" value="1"/>
</dbReference>
<dbReference type="Pfam" id="PF25145">
    <property type="entry name" value="NfeD1b_N"/>
    <property type="match status" value="1"/>
</dbReference>
<protein>
    <submittedName>
        <fullName evidence="9">Peptidase</fullName>
    </submittedName>
</protein>
<dbReference type="Gene3D" id="2.40.50.140">
    <property type="entry name" value="Nucleic acid-binding proteins"/>
    <property type="match status" value="1"/>
</dbReference>
<organism evidence="9 10">
    <name type="scientific">Pseudothauera lacus</name>
    <dbReference type="NCBI Taxonomy" id="2136175"/>
    <lineage>
        <taxon>Bacteria</taxon>
        <taxon>Pseudomonadati</taxon>
        <taxon>Pseudomonadota</taxon>
        <taxon>Betaproteobacteria</taxon>
        <taxon>Rhodocyclales</taxon>
        <taxon>Zoogloeaceae</taxon>
        <taxon>Pseudothauera</taxon>
    </lineage>
</organism>
<evidence type="ECO:0000259" key="8">
    <source>
        <dbReference type="Pfam" id="PF25145"/>
    </source>
</evidence>
<feature type="transmembrane region" description="Helical" evidence="5">
    <location>
        <begin position="317"/>
        <end position="343"/>
    </location>
</feature>
<dbReference type="PANTHER" id="PTHR33507">
    <property type="entry name" value="INNER MEMBRANE PROTEIN YBBJ"/>
    <property type="match status" value="1"/>
</dbReference>
<feature type="transmembrane region" description="Helical" evidence="5">
    <location>
        <begin position="349"/>
        <end position="367"/>
    </location>
</feature>
<dbReference type="SUPFAM" id="SSF141322">
    <property type="entry name" value="NfeD domain-like"/>
    <property type="match status" value="1"/>
</dbReference>
<reference evidence="9 10" key="2">
    <citation type="submission" date="2018-04" db="EMBL/GenBank/DDBJ databases">
        <title>Thauera lacus sp. nov., isolated from an saline lake in Inner Mongolia, China.</title>
        <authorList>
            <person name="Liang Q.-Y."/>
        </authorList>
    </citation>
    <scope>NUCLEOTIDE SEQUENCE [LARGE SCALE GENOMIC DNA]</scope>
    <source>
        <strain evidence="9 10">D20</strain>
    </source>
</reference>
<dbReference type="OrthoDB" id="9806253at2"/>
<evidence type="ECO:0000256" key="3">
    <source>
        <dbReference type="ARBA" id="ARBA00022989"/>
    </source>
</evidence>
<feature type="domain" description="NfeD-like C-terminal" evidence="6">
    <location>
        <begin position="400"/>
        <end position="451"/>
    </location>
</feature>
<sequence>MPTRSMRWVFSVLLVVLGGLTHLVTAKLEPLSPVVHVLPIEGDIDLGLAPFVRRVLSQAEQEGAAAVILQINTFGGRLDAAVQIRDALMDSEVRTVAFVNKRAISAGALIALASGELVMVEGGTIGAATPVHMGEFGATERLVEEKTVSYVRREFRATAEARKRPPLLAEAMVDADVEIPDVIEKGKLLTLTTEQALQQGLIDFRADSMESVLEQMGLADAERIDVSPNWAENLVRFLTRPVIGSLLMSIGMLGIIIEVRSPGFGLPGVLGLTSLGAFLWGHLLVNLAGWEELLLVGGGIVLLGIEIVLLQGFGIAGIVGITAMLAGLAMSMVGAGATASFVIASTARVLASLLAALLGSLVVLRFLPHLPFARRMVLHSDLGSGPAHGSAPEIDQRWQGKQGRVLSVLRPAGIAEIEGERVDVVSDGAQVEPGERIEVTHVDGNRVVVRRVPHHNQEQ</sequence>
<feature type="transmembrane region" description="Helical" evidence="5">
    <location>
        <begin position="293"/>
        <end position="310"/>
    </location>
</feature>
<evidence type="ECO:0000256" key="2">
    <source>
        <dbReference type="ARBA" id="ARBA00022692"/>
    </source>
</evidence>
<dbReference type="EMBL" id="PZKC01000006">
    <property type="protein sequence ID" value="PTD96489.1"/>
    <property type="molecule type" value="Genomic_DNA"/>
</dbReference>
<evidence type="ECO:0000256" key="5">
    <source>
        <dbReference type="SAM" id="Phobius"/>
    </source>
</evidence>
<keyword evidence="2 5" id="KW-0812">Transmembrane</keyword>
<dbReference type="InterPro" id="IPR052165">
    <property type="entry name" value="Membrane_assoc_protease"/>
</dbReference>
<comment type="subcellular location">
    <subcellularLocation>
        <location evidence="1">Membrane</location>
        <topology evidence="1">Multi-pass membrane protein</topology>
    </subcellularLocation>
</comment>
<evidence type="ECO:0000313" key="10">
    <source>
        <dbReference type="Proteomes" id="UP000241193"/>
    </source>
</evidence>
<dbReference type="Pfam" id="PF01957">
    <property type="entry name" value="NfeD"/>
    <property type="match status" value="1"/>
</dbReference>
<gene>
    <name evidence="9" type="ORF">C8261_09290</name>
</gene>
<evidence type="ECO:0000259" key="7">
    <source>
        <dbReference type="Pfam" id="PF24961"/>
    </source>
</evidence>
<dbReference type="GO" id="GO:0005886">
    <property type="term" value="C:plasma membrane"/>
    <property type="evidence" value="ECO:0007669"/>
    <property type="project" value="TreeGrafter"/>
</dbReference>
<feature type="domain" description="NfeD1b N-terminal" evidence="8">
    <location>
        <begin position="35"/>
        <end position="222"/>
    </location>
</feature>
<feature type="domain" description="NfeD integral membrane" evidence="7">
    <location>
        <begin position="243"/>
        <end position="358"/>
    </location>
</feature>
<dbReference type="PANTHER" id="PTHR33507:SF3">
    <property type="entry name" value="INNER MEMBRANE PROTEIN YBBJ"/>
    <property type="match status" value="1"/>
</dbReference>
<dbReference type="InterPro" id="IPR012340">
    <property type="entry name" value="NA-bd_OB-fold"/>
</dbReference>
<dbReference type="Gene3D" id="3.90.226.10">
    <property type="entry name" value="2-enoyl-CoA Hydratase, Chain A, domain 1"/>
    <property type="match status" value="1"/>
</dbReference>
<dbReference type="SUPFAM" id="SSF52096">
    <property type="entry name" value="ClpP/crotonase"/>
    <property type="match status" value="1"/>
</dbReference>
<evidence type="ECO:0000259" key="6">
    <source>
        <dbReference type="Pfam" id="PF01957"/>
    </source>
</evidence>